<dbReference type="Proteomes" id="UP001419084">
    <property type="component" value="Unassembled WGS sequence"/>
</dbReference>
<keyword evidence="12" id="KW-1185">Reference proteome</keyword>
<feature type="domain" description="Bacterial sugar transferase" evidence="8">
    <location>
        <begin position="284"/>
        <end position="472"/>
    </location>
</feature>
<evidence type="ECO:0000256" key="6">
    <source>
        <dbReference type="ARBA" id="ARBA00023136"/>
    </source>
</evidence>
<reference evidence="9 12" key="2">
    <citation type="journal article" date="2024" name="Int. J. Syst. Evol. Microbiol.">
        <title>Lacrimispora brassicae sp. nov. isolated from fermented cabbage, and proposal of Clostridium indicum Gundawar et al. 2019 and Clostridium methoxybenzovorans Mechichi et al. 1999 as heterotypic synonyms of Lacrimispora amygdalina (Parshina et al. 2003) Haas and Blanchard 2020 and Lacrimispora indolis (McClung and McCoy 1957) Haas and Blanchard 2020, respectively.</title>
        <authorList>
            <person name="Kobayashi H."/>
            <person name="Tanizawa Y."/>
            <person name="Sakamoto M."/>
            <person name="Ohkuma M."/>
            <person name="Tohno M."/>
        </authorList>
    </citation>
    <scope>NUCLEOTIDE SEQUENCE [LARGE SCALE GENOMIC DNA]</scope>
    <source>
        <strain evidence="9 12">DSM 12857</strain>
    </source>
</reference>
<dbReference type="Proteomes" id="UP000260680">
    <property type="component" value="Unassembled WGS sequence"/>
</dbReference>
<keyword evidence="6 7" id="KW-0472">Membrane</keyword>
<evidence type="ECO:0000256" key="1">
    <source>
        <dbReference type="ARBA" id="ARBA00004141"/>
    </source>
</evidence>
<dbReference type="GO" id="GO:0016020">
    <property type="term" value="C:membrane"/>
    <property type="evidence" value="ECO:0007669"/>
    <property type="project" value="UniProtKB-SubCell"/>
</dbReference>
<feature type="transmembrane region" description="Helical" evidence="7">
    <location>
        <begin position="7"/>
        <end position="30"/>
    </location>
</feature>
<proteinExistence type="inferred from homology"/>
<sequence>MLSKNRIFYIFIDFAAIVCSYVLAMLAKFASLQSAEFIIGRWYGAVLVIFAYLTVVMFYQSGKPFMERSLWNELKNIFLINMYIALVLAFILYLSKLGGRSSRAFYLLFFFFNYFCMVLGRMYCKYLLISHYHKPENRKKLLIYANRSNELKVMNQYVNSMPYDCDVVAVAIVDADQESGEDPKTELYLVKKDEKGNYMVMSRDSVAEYLKKQVVDEALISIPDNSRLYLDNLITRLETLGIVAHVTVNTFGLSEREKVINNFGGERVLTYCTRVFEPSELILKRLLDILGGIVGAVFTIILGILVVPAIYMESPGPVIFKQTRVGRNGRLFSIYKFRSMYMDAEERKKELMSKNQMNGLMFKLKDDPRITKVGKFIRKTSIDEFPQFFNVLKGDMSLVGTRPPTMDEFVKYEEHHKRRLSLKPGITGLWQVTGRSDIQDFEDVVSLDLNYIDNWSIWSDLRILSQTVIVVMLHKGAE</sequence>
<evidence type="ECO:0000256" key="4">
    <source>
        <dbReference type="ARBA" id="ARBA00022692"/>
    </source>
</evidence>
<dbReference type="PANTHER" id="PTHR30576:SF10">
    <property type="entry name" value="SLL5057 PROTEIN"/>
    <property type="match status" value="1"/>
</dbReference>
<evidence type="ECO:0000313" key="10">
    <source>
        <dbReference type="EMBL" id="RFZ76536.1"/>
    </source>
</evidence>
<dbReference type="AlphaFoldDB" id="A0A3E2N6D6"/>
<evidence type="ECO:0000256" key="2">
    <source>
        <dbReference type="ARBA" id="ARBA00006464"/>
    </source>
</evidence>
<protein>
    <submittedName>
        <fullName evidence="9">Galactosyl transferase CpsE</fullName>
    </submittedName>
    <submittedName>
        <fullName evidence="10">Sugar transferase</fullName>
    </submittedName>
</protein>
<evidence type="ECO:0000256" key="3">
    <source>
        <dbReference type="ARBA" id="ARBA00022679"/>
    </source>
</evidence>
<dbReference type="Pfam" id="PF02397">
    <property type="entry name" value="Bac_transf"/>
    <property type="match status" value="1"/>
</dbReference>
<accession>A0A3E2N6D6</accession>
<dbReference type="InterPro" id="IPR017475">
    <property type="entry name" value="EPS_sugar_tfrase"/>
</dbReference>
<evidence type="ECO:0000256" key="5">
    <source>
        <dbReference type="ARBA" id="ARBA00022989"/>
    </source>
</evidence>
<organism evidence="10 11">
    <name type="scientific">Lacrimispora amygdalina</name>
    <dbReference type="NCBI Taxonomy" id="253257"/>
    <lineage>
        <taxon>Bacteria</taxon>
        <taxon>Bacillati</taxon>
        <taxon>Bacillota</taxon>
        <taxon>Clostridia</taxon>
        <taxon>Lachnospirales</taxon>
        <taxon>Lachnospiraceae</taxon>
        <taxon>Lacrimispora</taxon>
    </lineage>
</organism>
<keyword evidence="3 10" id="KW-0808">Transferase</keyword>
<dbReference type="PANTHER" id="PTHR30576">
    <property type="entry name" value="COLANIC BIOSYNTHESIS UDP-GLUCOSE LIPID CARRIER TRANSFERASE"/>
    <property type="match status" value="1"/>
</dbReference>
<evidence type="ECO:0000313" key="11">
    <source>
        <dbReference type="Proteomes" id="UP000260680"/>
    </source>
</evidence>
<feature type="transmembrane region" description="Helical" evidence="7">
    <location>
        <begin position="42"/>
        <end position="62"/>
    </location>
</feature>
<reference evidence="10 11" key="1">
    <citation type="submission" date="2018-07" db="EMBL/GenBank/DDBJ databases">
        <title>New species, Clostridium PI-S10-A1B.</title>
        <authorList>
            <person name="Krishna G."/>
            <person name="Summeta K."/>
            <person name="Shikha S."/>
            <person name="Prabhu P.B."/>
            <person name="Suresh K."/>
        </authorList>
    </citation>
    <scope>NUCLEOTIDE SEQUENCE [LARGE SCALE GENOMIC DNA]</scope>
    <source>
        <strain evidence="10 11">PI-S10-A1B</strain>
    </source>
</reference>
<feature type="transmembrane region" description="Helical" evidence="7">
    <location>
        <begin position="105"/>
        <end position="124"/>
    </location>
</feature>
<dbReference type="NCBIfam" id="TIGR03025">
    <property type="entry name" value="EPS_sugtrans"/>
    <property type="match status" value="1"/>
</dbReference>
<evidence type="ECO:0000313" key="12">
    <source>
        <dbReference type="Proteomes" id="UP001419084"/>
    </source>
</evidence>
<dbReference type="EMBL" id="BRPJ01000004">
    <property type="protein sequence ID" value="GLB28308.1"/>
    <property type="molecule type" value="Genomic_DNA"/>
</dbReference>
<keyword evidence="5 7" id="KW-1133">Transmembrane helix</keyword>
<gene>
    <name evidence="9" type="primary">cpsE</name>
    <name evidence="10" type="ORF">DS742_23045</name>
    <name evidence="9" type="ORF">LAD12857_02310</name>
</gene>
<dbReference type="OrthoDB" id="9808602at2"/>
<dbReference type="Pfam" id="PF13727">
    <property type="entry name" value="CoA_binding_3"/>
    <property type="match status" value="1"/>
</dbReference>
<comment type="caution">
    <text evidence="10">The sequence shown here is derived from an EMBL/GenBank/DDBJ whole genome shotgun (WGS) entry which is preliminary data.</text>
</comment>
<comment type="subcellular location">
    <subcellularLocation>
        <location evidence="1">Membrane</location>
        <topology evidence="1">Multi-pass membrane protein</topology>
    </subcellularLocation>
</comment>
<evidence type="ECO:0000256" key="7">
    <source>
        <dbReference type="SAM" id="Phobius"/>
    </source>
</evidence>
<comment type="similarity">
    <text evidence="2">Belongs to the bacterial sugar transferase family.</text>
</comment>
<dbReference type="RefSeq" id="WP_117419310.1">
    <property type="nucleotide sequence ID" value="NZ_BRPJ01000004.1"/>
</dbReference>
<name>A0A3E2N6D6_9FIRM</name>
<dbReference type="GO" id="GO:0016780">
    <property type="term" value="F:phosphotransferase activity, for other substituted phosphate groups"/>
    <property type="evidence" value="ECO:0007669"/>
    <property type="project" value="TreeGrafter"/>
</dbReference>
<feature type="transmembrane region" description="Helical" evidence="7">
    <location>
        <begin position="74"/>
        <end position="93"/>
    </location>
</feature>
<dbReference type="EMBL" id="QOHO01000079">
    <property type="protein sequence ID" value="RFZ76536.1"/>
    <property type="molecule type" value="Genomic_DNA"/>
</dbReference>
<evidence type="ECO:0000259" key="8">
    <source>
        <dbReference type="Pfam" id="PF02397"/>
    </source>
</evidence>
<keyword evidence="4 7" id="KW-0812">Transmembrane</keyword>
<feature type="transmembrane region" description="Helical" evidence="7">
    <location>
        <begin position="289"/>
        <end position="311"/>
    </location>
</feature>
<dbReference type="InterPro" id="IPR003362">
    <property type="entry name" value="Bact_transf"/>
</dbReference>
<evidence type="ECO:0000313" key="9">
    <source>
        <dbReference type="EMBL" id="GLB28308.1"/>
    </source>
</evidence>